<dbReference type="InterPro" id="IPR008271">
    <property type="entry name" value="Ser/Thr_kinase_AS"/>
</dbReference>
<dbReference type="FunFam" id="1.10.510.10:FF:000540">
    <property type="entry name" value="Serine/threonine-protein kinase-like protein"/>
    <property type="match status" value="1"/>
</dbReference>
<dbReference type="InterPro" id="IPR011009">
    <property type="entry name" value="Kinase-like_dom_sf"/>
</dbReference>
<dbReference type="Gene3D" id="3.30.200.20">
    <property type="entry name" value="Phosphorylase Kinase, domain 1"/>
    <property type="match status" value="1"/>
</dbReference>
<evidence type="ECO:0000256" key="6">
    <source>
        <dbReference type="RuleBase" id="RU000304"/>
    </source>
</evidence>
<feature type="binding site" evidence="5">
    <location>
        <position position="98"/>
    </location>
    <ligand>
        <name>ATP</name>
        <dbReference type="ChEBI" id="CHEBI:30616"/>
    </ligand>
</feature>
<keyword evidence="3" id="KW-0418">Kinase</keyword>
<feature type="domain" description="Protein kinase" evidence="8">
    <location>
        <begin position="70"/>
        <end position="352"/>
    </location>
</feature>
<proteinExistence type="inferred from homology"/>
<dbReference type="Pfam" id="PF00069">
    <property type="entry name" value="Pkinase"/>
    <property type="match status" value="1"/>
</dbReference>
<evidence type="ECO:0000256" key="3">
    <source>
        <dbReference type="ARBA" id="ARBA00022777"/>
    </source>
</evidence>
<evidence type="ECO:0000256" key="4">
    <source>
        <dbReference type="ARBA" id="ARBA00022840"/>
    </source>
</evidence>
<keyword evidence="4 5" id="KW-0067">ATP-binding</keyword>
<gene>
    <name evidence="9" type="ORF">J5N97_012997</name>
</gene>
<evidence type="ECO:0000256" key="5">
    <source>
        <dbReference type="PROSITE-ProRule" id="PRU10141"/>
    </source>
</evidence>
<reference evidence="9" key="1">
    <citation type="submission" date="2021-03" db="EMBL/GenBank/DDBJ databases">
        <authorList>
            <person name="Li Z."/>
            <person name="Yang C."/>
        </authorList>
    </citation>
    <scope>NUCLEOTIDE SEQUENCE</scope>
    <source>
        <strain evidence="9">Dzin_1.0</strain>
        <tissue evidence="9">Leaf</tissue>
    </source>
</reference>
<dbReference type="PANTHER" id="PTHR46146:SF23">
    <property type="entry name" value="PROTEIN KINASE DOMAIN-CONTAINING PROTEIN"/>
    <property type="match status" value="1"/>
</dbReference>
<name>A0A9D5HID2_9LILI</name>
<dbReference type="GO" id="GO:0004674">
    <property type="term" value="F:protein serine/threonine kinase activity"/>
    <property type="evidence" value="ECO:0007669"/>
    <property type="project" value="UniProtKB-KW"/>
</dbReference>
<comment type="similarity">
    <text evidence="6">Belongs to the protein kinase superfamily.</text>
</comment>
<dbReference type="SMART" id="SM00220">
    <property type="entry name" value="S_TKc"/>
    <property type="match status" value="1"/>
</dbReference>
<dbReference type="GO" id="GO:0005524">
    <property type="term" value="F:ATP binding"/>
    <property type="evidence" value="ECO:0007669"/>
    <property type="project" value="UniProtKB-UniRule"/>
</dbReference>
<dbReference type="InterPro" id="IPR000719">
    <property type="entry name" value="Prot_kinase_dom"/>
</dbReference>
<evidence type="ECO:0000259" key="8">
    <source>
        <dbReference type="PROSITE" id="PS50011"/>
    </source>
</evidence>
<evidence type="ECO:0000256" key="7">
    <source>
        <dbReference type="SAM" id="MobiDB-lite"/>
    </source>
</evidence>
<evidence type="ECO:0000313" key="10">
    <source>
        <dbReference type="Proteomes" id="UP001085076"/>
    </source>
</evidence>
<keyword evidence="1" id="KW-0808">Transferase</keyword>
<keyword evidence="10" id="KW-1185">Reference proteome</keyword>
<sequence>MGYLSCRAESSVMTCRSVSAHAPNQIQRTHVEHKKGNPPEEQEDHGEAADAVRPTRLFSYHELEKATCNFSDKALLGRGSHGSVYKAVLGSGRPVAVKRPSRRPAHAHARRNDEVDNEIQILSRLRSPRLVNLIGFTESEPSPSSKKERLLVVEFMPNGTLYDFLHSNPRPPGWARRLRLALQTAKGLLTLHTARPPVIHRDVKSANVLIDHRFNARLGDFGLALRDDSSGFSASSVRSTPPAGTLGYLDPCYVTPENLSTKTDVFSFGILLLEIMSGRKAIDVAHSPPSVVEWAVPLLKKGKVLALYDPRIDPPRDASARRQLASLAASCVRSSKERRPAMEEVVERLKVLSKRLSSKSWNGLSVVNPCLVVETEQTVLKVNVNNFDSNPNASPISRCTSMDEGSLGGEDTFVDVKGLSSLIRPVRPVRNARKVFSDASAKCSVNLMDLMAGSDGEAVNGGLRIGAKVPHGPQVRRGRNFQVARD</sequence>
<protein>
    <recommendedName>
        <fullName evidence="8">Protein kinase domain-containing protein</fullName>
    </recommendedName>
</protein>
<dbReference type="AlphaFoldDB" id="A0A9D5HID2"/>
<evidence type="ECO:0000256" key="1">
    <source>
        <dbReference type="ARBA" id="ARBA00022679"/>
    </source>
</evidence>
<evidence type="ECO:0000256" key="2">
    <source>
        <dbReference type="ARBA" id="ARBA00022741"/>
    </source>
</evidence>
<dbReference type="PROSITE" id="PS00108">
    <property type="entry name" value="PROTEIN_KINASE_ST"/>
    <property type="match status" value="1"/>
</dbReference>
<keyword evidence="2 5" id="KW-0547">Nucleotide-binding</keyword>
<dbReference type="Proteomes" id="UP001085076">
    <property type="component" value="Miscellaneous, Linkage group lg03"/>
</dbReference>
<accession>A0A9D5HID2</accession>
<evidence type="ECO:0000313" key="9">
    <source>
        <dbReference type="EMBL" id="KAJ0977523.1"/>
    </source>
</evidence>
<keyword evidence="6" id="KW-0723">Serine/threonine-protein kinase</keyword>
<dbReference type="OrthoDB" id="4062651at2759"/>
<reference evidence="9" key="2">
    <citation type="journal article" date="2022" name="Hortic Res">
        <title>The genome of Dioscorea zingiberensis sheds light on the biosynthesis, origin and evolution of the medicinally important diosgenin saponins.</title>
        <authorList>
            <person name="Li Y."/>
            <person name="Tan C."/>
            <person name="Li Z."/>
            <person name="Guo J."/>
            <person name="Li S."/>
            <person name="Chen X."/>
            <person name="Wang C."/>
            <person name="Dai X."/>
            <person name="Yang H."/>
            <person name="Song W."/>
            <person name="Hou L."/>
            <person name="Xu J."/>
            <person name="Tong Z."/>
            <person name="Xu A."/>
            <person name="Yuan X."/>
            <person name="Wang W."/>
            <person name="Yang Q."/>
            <person name="Chen L."/>
            <person name="Sun Z."/>
            <person name="Wang K."/>
            <person name="Pan B."/>
            <person name="Chen J."/>
            <person name="Bao Y."/>
            <person name="Liu F."/>
            <person name="Qi X."/>
            <person name="Gang D.R."/>
            <person name="Wen J."/>
            <person name="Li J."/>
        </authorList>
    </citation>
    <scope>NUCLEOTIDE SEQUENCE</scope>
    <source>
        <strain evidence="9">Dzin_1.0</strain>
    </source>
</reference>
<dbReference type="PANTHER" id="PTHR46146">
    <property type="entry name" value="SERINE/THREONINE-PROTEIN KINASE-LIKE PROTEIN CCR4"/>
    <property type="match status" value="1"/>
</dbReference>
<dbReference type="PROSITE" id="PS50011">
    <property type="entry name" value="PROTEIN_KINASE_DOM"/>
    <property type="match status" value="1"/>
</dbReference>
<dbReference type="Gene3D" id="1.10.510.10">
    <property type="entry name" value="Transferase(Phosphotransferase) domain 1"/>
    <property type="match status" value="1"/>
</dbReference>
<organism evidence="9 10">
    <name type="scientific">Dioscorea zingiberensis</name>
    <dbReference type="NCBI Taxonomy" id="325984"/>
    <lineage>
        <taxon>Eukaryota</taxon>
        <taxon>Viridiplantae</taxon>
        <taxon>Streptophyta</taxon>
        <taxon>Embryophyta</taxon>
        <taxon>Tracheophyta</taxon>
        <taxon>Spermatophyta</taxon>
        <taxon>Magnoliopsida</taxon>
        <taxon>Liliopsida</taxon>
        <taxon>Dioscoreales</taxon>
        <taxon>Dioscoreaceae</taxon>
        <taxon>Dioscorea</taxon>
    </lineage>
</organism>
<feature type="region of interest" description="Disordered" evidence="7">
    <location>
        <begin position="19"/>
        <end position="49"/>
    </location>
</feature>
<dbReference type="EMBL" id="JAGGNH010000003">
    <property type="protein sequence ID" value="KAJ0977523.1"/>
    <property type="molecule type" value="Genomic_DNA"/>
</dbReference>
<dbReference type="SUPFAM" id="SSF56112">
    <property type="entry name" value="Protein kinase-like (PK-like)"/>
    <property type="match status" value="1"/>
</dbReference>
<dbReference type="PROSITE" id="PS00107">
    <property type="entry name" value="PROTEIN_KINASE_ATP"/>
    <property type="match status" value="1"/>
</dbReference>
<comment type="caution">
    <text evidence="9">The sequence shown here is derived from an EMBL/GenBank/DDBJ whole genome shotgun (WGS) entry which is preliminary data.</text>
</comment>
<feature type="compositionally biased region" description="Polar residues" evidence="7">
    <location>
        <begin position="19"/>
        <end position="28"/>
    </location>
</feature>
<dbReference type="InterPro" id="IPR017441">
    <property type="entry name" value="Protein_kinase_ATP_BS"/>
</dbReference>